<dbReference type="InterPro" id="IPR036271">
    <property type="entry name" value="Tet_transcr_reg_TetR-rel_C_sf"/>
</dbReference>
<dbReference type="Pfam" id="PF13305">
    <property type="entry name" value="TetR_C_33"/>
    <property type="match status" value="1"/>
</dbReference>
<keyword evidence="3" id="KW-0804">Transcription</keyword>
<dbReference type="PANTHER" id="PTHR30055:SF243">
    <property type="entry name" value="HTH-TYPE TRANSCRIPTIONAL REGULATOR RV1816"/>
    <property type="match status" value="1"/>
</dbReference>
<dbReference type="SUPFAM" id="SSF48498">
    <property type="entry name" value="Tetracyclin repressor-like, C-terminal domain"/>
    <property type="match status" value="1"/>
</dbReference>
<dbReference type="GO" id="GO:0003700">
    <property type="term" value="F:DNA-binding transcription factor activity"/>
    <property type="evidence" value="ECO:0007669"/>
    <property type="project" value="TreeGrafter"/>
</dbReference>
<dbReference type="InterPro" id="IPR050109">
    <property type="entry name" value="HTH-type_TetR-like_transc_reg"/>
</dbReference>
<evidence type="ECO:0000313" key="6">
    <source>
        <dbReference type="EMBL" id="SNR24567.1"/>
    </source>
</evidence>
<feature type="domain" description="HTH tetR-type" evidence="5">
    <location>
        <begin position="14"/>
        <end position="74"/>
    </location>
</feature>
<evidence type="ECO:0000256" key="1">
    <source>
        <dbReference type="ARBA" id="ARBA00023015"/>
    </source>
</evidence>
<dbReference type="EMBL" id="FZNO01000001">
    <property type="protein sequence ID" value="SNR24567.1"/>
    <property type="molecule type" value="Genomic_DNA"/>
</dbReference>
<dbReference type="InterPro" id="IPR001647">
    <property type="entry name" value="HTH_TetR"/>
</dbReference>
<keyword evidence="1" id="KW-0805">Transcription regulation</keyword>
<organism evidence="6 7">
    <name type="scientific">Blastococcus mobilis</name>
    <dbReference type="NCBI Taxonomy" id="1938746"/>
    <lineage>
        <taxon>Bacteria</taxon>
        <taxon>Bacillati</taxon>
        <taxon>Actinomycetota</taxon>
        <taxon>Actinomycetes</taxon>
        <taxon>Geodermatophilales</taxon>
        <taxon>Geodermatophilaceae</taxon>
        <taxon>Blastococcus</taxon>
    </lineage>
</organism>
<dbReference type="SUPFAM" id="SSF46689">
    <property type="entry name" value="Homeodomain-like"/>
    <property type="match status" value="1"/>
</dbReference>
<dbReference type="Proteomes" id="UP000198403">
    <property type="component" value="Unassembled WGS sequence"/>
</dbReference>
<evidence type="ECO:0000256" key="4">
    <source>
        <dbReference type="PROSITE-ProRule" id="PRU00335"/>
    </source>
</evidence>
<name>A0A238USC4_9ACTN</name>
<dbReference type="PANTHER" id="PTHR30055">
    <property type="entry name" value="HTH-TYPE TRANSCRIPTIONAL REGULATOR RUTR"/>
    <property type="match status" value="1"/>
</dbReference>
<protein>
    <submittedName>
        <fullName evidence="6">Transcriptional regulator, TetR family</fullName>
    </submittedName>
</protein>
<gene>
    <name evidence="6" type="ORF">SAMN06272737_101268</name>
</gene>
<feature type="DNA-binding region" description="H-T-H motif" evidence="4">
    <location>
        <begin position="37"/>
        <end position="56"/>
    </location>
</feature>
<accession>A0A238USC4</accession>
<keyword evidence="2 4" id="KW-0238">DNA-binding</keyword>
<dbReference type="AlphaFoldDB" id="A0A238USC4"/>
<evidence type="ECO:0000313" key="7">
    <source>
        <dbReference type="Proteomes" id="UP000198403"/>
    </source>
</evidence>
<dbReference type="PROSITE" id="PS50977">
    <property type="entry name" value="HTH_TETR_2"/>
    <property type="match status" value="1"/>
</dbReference>
<reference evidence="6 7" key="1">
    <citation type="submission" date="2017-06" db="EMBL/GenBank/DDBJ databases">
        <authorList>
            <person name="Kim H.J."/>
            <person name="Triplett B.A."/>
        </authorList>
    </citation>
    <scope>NUCLEOTIDE SEQUENCE [LARGE SCALE GENOMIC DNA]</scope>
    <source>
        <strain evidence="6 7">DSM 44272</strain>
    </source>
</reference>
<dbReference type="GO" id="GO:0000976">
    <property type="term" value="F:transcription cis-regulatory region binding"/>
    <property type="evidence" value="ECO:0007669"/>
    <property type="project" value="TreeGrafter"/>
</dbReference>
<dbReference type="InterPro" id="IPR025996">
    <property type="entry name" value="MT1864/Rv1816-like_C"/>
</dbReference>
<dbReference type="Pfam" id="PF00440">
    <property type="entry name" value="TetR_N"/>
    <property type="match status" value="1"/>
</dbReference>
<evidence type="ECO:0000259" key="5">
    <source>
        <dbReference type="PROSITE" id="PS50977"/>
    </source>
</evidence>
<keyword evidence="7" id="KW-1185">Reference proteome</keyword>
<sequence length="227" mass="25135">MENVPGGARARHREQVRAEIQAHAWEQIAAAGPSAVSLRAIAKQMGMTAPALYRYFTSRDDLLSSLIRATHQELAEIVEATVSTDDLPEDRLRHIAAVFRRWATSHPDRYLLAHGTFLPGYAVPPEITTLTHRILTPALSAFLELEARHAAAAARTAALIGRRPDCDHCGRAQRASRALRRSVTFWTRLHGVLSRELAGHLGGIDVDAERLYEQETDSAIGRRLRVA</sequence>
<dbReference type="Gene3D" id="1.10.357.10">
    <property type="entry name" value="Tetracycline Repressor, domain 2"/>
    <property type="match status" value="1"/>
</dbReference>
<proteinExistence type="predicted"/>
<dbReference type="InterPro" id="IPR009057">
    <property type="entry name" value="Homeodomain-like_sf"/>
</dbReference>
<evidence type="ECO:0000256" key="2">
    <source>
        <dbReference type="ARBA" id="ARBA00023125"/>
    </source>
</evidence>
<evidence type="ECO:0000256" key="3">
    <source>
        <dbReference type="ARBA" id="ARBA00023163"/>
    </source>
</evidence>
<dbReference type="RefSeq" id="WP_217899112.1">
    <property type="nucleotide sequence ID" value="NZ_FZNO01000001.1"/>
</dbReference>